<dbReference type="PROSITE" id="PS51873">
    <property type="entry name" value="TRIAD"/>
    <property type="match status" value="1"/>
</dbReference>
<dbReference type="InterPro" id="IPR001841">
    <property type="entry name" value="Znf_RING"/>
</dbReference>
<dbReference type="EMBL" id="JAGRRH010000010">
    <property type="protein sequence ID" value="KAG7363225.1"/>
    <property type="molecule type" value="Genomic_DNA"/>
</dbReference>
<evidence type="ECO:0000256" key="9">
    <source>
        <dbReference type="ARBA" id="ARBA00022833"/>
    </source>
</evidence>
<feature type="domain" description="RING-type" evidence="12">
    <location>
        <begin position="844"/>
        <end position="890"/>
    </location>
</feature>
<dbReference type="Proteomes" id="UP000693970">
    <property type="component" value="Unassembled WGS sequence"/>
</dbReference>
<gene>
    <name evidence="14" type="ORF">IV203_026585</name>
</gene>
<dbReference type="PROSITE" id="PS50089">
    <property type="entry name" value="ZF_RING_2"/>
    <property type="match status" value="1"/>
</dbReference>
<reference evidence="14" key="1">
    <citation type="journal article" date="2021" name="Sci. Rep.">
        <title>Diploid genomic architecture of Nitzschia inconspicua, an elite biomass production diatom.</title>
        <authorList>
            <person name="Oliver A."/>
            <person name="Podell S."/>
            <person name="Pinowska A."/>
            <person name="Traller J.C."/>
            <person name="Smith S.R."/>
            <person name="McClure R."/>
            <person name="Beliaev A."/>
            <person name="Bohutskyi P."/>
            <person name="Hill E.A."/>
            <person name="Rabines A."/>
            <person name="Zheng H."/>
            <person name="Allen L.Z."/>
            <person name="Kuo A."/>
            <person name="Grigoriev I.V."/>
            <person name="Allen A.E."/>
            <person name="Hazlebeck D."/>
            <person name="Allen E.E."/>
        </authorList>
    </citation>
    <scope>NUCLEOTIDE SEQUENCE</scope>
    <source>
        <strain evidence="14">Hildebrandi</strain>
    </source>
</reference>
<dbReference type="EC" id="2.3.2.31" evidence="3"/>
<dbReference type="GO" id="GO:0008270">
    <property type="term" value="F:zinc ion binding"/>
    <property type="evidence" value="ECO:0007669"/>
    <property type="project" value="UniProtKB-KW"/>
</dbReference>
<name>A0A9K3LK75_9STRA</name>
<evidence type="ECO:0000313" key="14">
    <source>
        <dbReference type="EMBL" id="KAG7363225.1"/>
    </source>
</evidence>
<dbReference type="GO" id="GO:0016567">
    <property type="term" value="P:protein ubiquitination"/>
    <property type="evidence" value="ECO:0007669"/>
    <property type="project" value="InterPro"/>
</dbReference>
<dbReference type="AlphaFoldDB" id="A0A9K3LK75"/>
<reference evidence="14" key="2">
    <citation type="submission" date="2021-04" db="EMBL/GenBank/DDBJ databases">
        <authorList>
            <person name="Podell S."/>
        </authorList>
    </citation>
    <scope>NUCLEOTIDE SEQUENCE</scope>
    <source>
        <strain evidence="14">Hildebrandi</strain>
    </source>
</reference>
<proteinExistence type="inferred from homology"/>
<evidence type="ECO:0000256" key="5">
    <source>
        <dbReference type="ARBA" id="ARBA00022723"/>
    </source>
</evidence>
<evidence type="ECO:0000259" key="13">
    <source>
        <dbReference type="PROSITE" id="PS51873"/>
    </source>
</evidence>
<evidence type="ECO:0000256" key="7">
    <source>
        <dbReference type="ARBA" id="ARBA00022771"/>
    </source>
</evidence>
<evidence type="ECO:0000256" key="4">
    <source>
        <dbReference type="ARBA" id="ARBA00022679"/>
    </source>
</evidence>
<dbReference type="OrthoDB" id="205060at2759"/>
<dbReference type="InterPro" id="IPR031127">
    <property type="entry name" value="E3_UB_ligase_RBR"/>
</dbReference>
<dbReference type="InterPro" id="IPR047548">
    <property type="entry name" value="Rcat_RBR_RNF14"/>
</dbReference>
<dbReference type="Pfam" id="PF01485">
    <property type="entry name" value="IBR"/>
    <property type="match status" value="1"/>
</dbReference>
<protein>
    <recommendedName>
        <fullName evidence="3">RBR-type E3 ubiquitin transferase</fullName>
        <ecNumber evidence="3">2.3.2.31</ecNumber>
    </recommendedName>
</protein>
<evidence type="ECO:0000256" key="6">
    <source>
        <dbReference type="ARBA" id="ARBA00022737"/>
    </source>
</evidence>
<keyword evidence="4" id="KW-0808">Transferase</keyword>
<comment type="similarity">
    <text evidence="10">Belongs to the RBR family. RNF14 subfamily.</text>
</comment>
<organism evidence="14 15">
    <name type="scientific">Nitzschia inconspicua</name>
    <dbReference type="NCBI Taxonomy" id="303405"/>
    <lineage>
        <taxon>Eukaryota</taxon>
        <taxon>Sar</taxon>
        <taxon>Stramenopiles</taxon>
        <taxon>Ochrophyta</taxon>
        <taxon>Bacillariophyta</taxon>
        <taxon>Bacillariophyceae</taxon>
        <taxon>Bacillariophycidae</taxon>
        <taxon>Bacillariales</taxon>
        <taxon>Bacillariaceae</taxon>
        <taxon>Nitzschia</taxon>
    </lineage>
</organism>
<keyword evidence="6" id="KW-0677">Repeat</keyword>
<evidence type="ECO:0000256" key="10">
    <source>
        <dbReference type="ARBA" id="ARBA00044508"/>
    </source>
</evidence>
<evidence type="ECO:0000256" key="3">
    <source>
        <dbReference type="ARBA" id="ARBA00012251"/>
    </source>
</evidence>
<comment type="pathway">
    <text evidence="2">Protein modification; protein ubiquitination.</text>
</comment>
<keyword evidence="8" id="KW-0833">Ubl conjugation pathway</keyword>
<dbReference type="InterPro" id="IPR002867">
    <property type="entry name" value="IBR_dom"/>
</dbReference>
<keyword evidence="5" id="KW-0479">Metal-binding</keyword>
<dbReference type="Pfam" id="PF22191">
    <property type="entry name" value="IBR_1"/>
    <property type="match status" value="1"/>
</dbReference>
<dbReference type="NCBIfam" id="TIGR01053">
    <property type="entry name" value="LSD1"/>
    <property type="match status" value="1"/>
</dbReference>
<accession>A0A9K3LK75</accession>
<evidence type="ECO:0000313" key="15">
    <source>
        <dbReference type="Proteomes" id="UP000693970"/>
    </source>
</evidence>
<dbReference type="PANTHER" id="PTHR11685">
    <property type="entry name" value="RBR FAMILY RING FINGER AND IBR DOMAIN-CONTAINING"/>
    <property type="match status" value="1"/>
</dbReference>
<dbReference type="InterPro" id="IPR044066">
    <property type="entry name" value="TRIAD_supradom"/>
</dbReference>
<dbReference type="GO" id="GO:0061630">
    <property type="term" value="F:ubiquitin protein ligase activity"/>
    <property type="evidence" value="ECO:0007669"/>
    <property type="project" value="UniProtKB-EC"/>
</dbReference>
<dbReference type="CDD" id="cd20354">
    <property type="entry name" value="Rcat_RBR_RNF14"/>
    <property type="match status" value="1"/>
</dbReference>
<comment type="caution">
    <text evidence="14">The sequence shown here is derived from an EMBL/GenBank/DDBJ whole genome shotgun (WGS) entry which is preliminary data.</text>
</comment>
<keyword evidence="15" id="KW-1185">Reference proteome</keyword>
<comment type="catalytic activity">
    <reaction evidence="1">
        <text>[E2 ubiquitin-conjugating enzyme]-S-ubiquitinyl-L-cysteine + [acceptor protein]-L-lysine = [E2 ubiquitin-conjugating enzyme]-L-cysteine + [acceptor protein]-N(6)-ubiquitinyl-L-lysine.</text>
        <dbReference type="EC" id="2.3.2.31"/>
    </reaction>
</comment>
<evidence type="ECO:0000256" key="1">
    <source>
        <dbReference type="ARBA" id="ARBA00001798"/>
    </source>
</evidence>
<evidence type="ECO:0000256" key="11">
    <source>
        <dbReference type="PROSITE-ProRule" id="PRU00175"/>
    </source>
</evidence>
<dbReference type="SMART" id="SM00647">
    <property type="entry name" value="IBR"/>
    <property type="match status" value="2"/>
</dbReference>
<keyword evidence="9" id="KW-0862">Zinc</keyword>
<keyword evidence="7 11" id="KW-0863">Zinc-finger</keyword>
<dbReference type="CDD" id="cd20335">
    <property type="entry name" value="BRcat_RBR"/>
    <property type="match status" value="1"/>
</dbReference>
<evidence type="ECO:0000259" key="12">
    <source>
        <dbReference type="PROSITE" id="PS50089"/>
    </source>
</evidence>
<evidence type="ECO:0000256" key="8">
    <source>
        <dbReference type="ARBA" id="ARBA00022786"/>
    </source>
</evidence>
<evidence type="ECO:0000256" key="2">
    <source>
        <dbReference type="ARBA" id="ARBA00004906"/>
    </source>
</evidence>
<sequence length="1202" mass="136956">MTSKSHVAAQIAEDAVSLARVRNRFSKANDLQLPKIMKGLLPKLLKRLEEYSVTIKRLEEEQQRNGTITVVDSVTVSHLRKAQQDIHGIFAAALERIRGNPSMPIDALIPELLEFVGSKNAVVGTWALALLQSGVSRLTAQLLDPNSVAILIKSLGELHHTLQSLNESSNGTDTAENNFLSEAATQALESRWINTSWLLMDFVMIFSGHKPLVDWDVEHFDPKLSQQINLEAYENSPYKVSRRLAADFLVNSDNKSLVGLMSLLLDLVSFWPDSSSSEMSSLSPLASKRMNHRSKTMKLSLLEQNGYHHFAHQQRPRQQNHPELPMHFQRQVRHQGPDSSWSETTKVYLRYVKLEMVRFAIWPIDRGIFRDHDGNAGLLLSLCAANFDSMHGRVAIDFLNRRKAKRLPIPINVEVSLLILIVGEETSRDTIVRFKSKNQGRCWEQLLGSLMGPSQIQRPPLPNDVALRAAQYLIDNGVNETNSTVLPTYTSLMMELYLALCRRHDEDSQYLAIRLAGRFCDSLPKQSLQETALDVKPMVMKVLRNVVDMGLADLDDMRRTPRGEEHLPLGVPAPFNRRQDLDRLLNSHRQVLRRKRLKRDEAREARKEAYRLICLLPLTIFDRAEEIMELPNLLLQCAVYEDRYLEYYVVKAIDQVLNACIEKLKNGQAPGKGDSNLMLQQQANMLLPSLLETVCSEDVSVRRVGMQWVKRLLMLMDGEAAVYLASHLVKDEDSSIAQSARDLLSSPTIPSNDTTTAKMEPVIKFYNMGTAEEVFVLRQKLEKRVLALSVTLKLSPESCQKVLLNYEFSVPEVVSSLREDNENVLRMCGLGHNLDAKLQNNFSCGICYEDVDTSEGYSLQCGHQFCTSCWCSYLEEASGSKSAFLDLRCPQTHCSRSLLRSDIQVISSTLVCKWDDYLLESFIELDPSHRYCPGPGCQCIASIEHPNILPPEVTCTSCITSFCFRCGERPHDPATCDDFLAWKRLKESSRFWMKHHSKPCPGCRAPIEKNGGCNHVHCSSCQTDFCWLCLALLNRHLEPHNCSRYDPAESAEDDFERHALFTATRFEAHDQAEDFAFEQSKAFRPEKLLEAFWFLDEEDCDIMCRGLEVLVQARCFLKHSYIASLGMRADEVALQKHERQHSCLEMFTERLSQLTEMNLHRFYLEQGEKGLKRHFQRLAFFSKSVAKYQERMSAMRHRPVIP</sequence>
<feature type="domain" description="RING-type" evidence="13">
    <location>
        <begin position="840"/>
        <end position="1046"/>
    </location>
</feature>